<dbReference type="Proteomes" id="UP000002878">
    <property type="component" value="Chromosome"/>
</dbReference>
<reference evidence="1 2" key="1">
    <citation type="journal article" date="2012" name="J. Biotechnol.">
        <title>Genome sequence of the plant growth promoting strain Bacillus amyloliquefaciens subsp. plantarum B9601-Y2 and expression of mersacidin and other secondary metabolites.</title>
        <authorList>
            <person name="He P."/>
            <person name="Hao K."/>
            <person name="Blom J."/>
            <person name="Ruckert C."/>
            <person name="Vater J."/>
            <person name="Mao Z."/>
            <person name="Wu Y."/>
            <person name="Hou M."/>
            <person name="He P."/>
            <person name="He Y."/>
            <person name="Borriss R."/>
        </authorList>
    </citation>
    <scope>NUCLEOTIDE SEQUENCE [LARGE SCALE GENOMIC DNA]</scope>
    <source>
        <strain evidence="1">Y2</strain>
    </source>
</reference>
<dbReference type="HOGENOM" id="CLU_204345_0_0_9"/>
<name>I2C3D0_BACAY</name>
<evidence type="ECO:0000313" key="2">
    <source>
        <dbReference type="Proteomes" id="UP000002878"/>
    </source>
</evidence>
<dbReference type="AlphaFoldDB" id="I2C3D0"/>
<protein>
    <submittedName>
        <fullName evidence="1">Uncharacterized protein</fullName>
    </submittedName>
</protein>
<dbReference type="EMBL" id="CP003332">
    <property type="protein sequence ID" value="AFJ61154.1"/>
    <property type="molecule type" value="Genomic_DNA"/>
</dbReference>
<proteinExistence type="predicted"/>
<evidence type="ECO:0000313" key="1">
    <source>
        <dbReference type="EMBL" id="AFJ61154.1"/>
    </source>
</evidence>
<dbReference type="PATRIC" id="fig|1126211.3.peg.1064"/>
<organism evidence="1 2">
    <name type="scientific">Bacillus amyloliquefaciens (strain Y2)</name>
    <name type="common">Bacillus amyloliquefaciens subsp. plantarum (strain B9601-Y2)</name>
    <dbReference type="NCBI Taxonomy" id="1155777"/>
    <lineage>
        <taxon>Bacteria</taxon>
        <taxon>Bacillati</taxon>
        <taxon>Bacillota</taxon>
        <taxon>Bacilli</taxon>
        <taxon>Bacillales</taxon>
        <taxon>Bacillaceae</taxon>
        <taxon>Bacillus</taxon>
        <taxon>Bacillus amyloliquefaciens group</taxon>
    </lineage>
</organism>
<sequence length="54" mass="5869">MDLALFFALIDARRLLLPFTAVAFAVTRVIDAGTVAQNVCATKKTRMHPGFSSD</sequence>
<dbReference type="KEGG" id="bqy:MUS_1125"/>
<dbReference type="RefSeq" id="WP_014720979.1">
    <property type="nucleotide sequence ID" value="NC_017061.1"/>
</dbReference>
<gene>
    <name evidence="1" type="ORF">MUS_1125</name>
</gene>
<accession>I2C3D0</accession>